<protein>
    <submittedName>
        <fullName evidence="2">Uncharacterized protein</fullName>
    </submittedName>
</protein>
<reference evidence="2 3" key="1">
    <citation type="submission" date="2017-03" db="EMBL/GenBank/DDBJ databases">
        <authorList>
            <person name="Afonso C.L."/>
            <person name="Miller P.J."/>
            <person name="Scott M.A."/>
            <person name="Spackman E."/>
            <person name="Goraichik I."/>
            <person name="Dimitrov K.M."/>
            <person name="Suarez D.L."/>
            <person name="Swayne D.E."/>
        </authorList>
    </citation>
    <scope>NUCLEOTIDE SEQUENCE [LARGE SCALE GENOMIC DNA]</scope>
    <source>
        <strain evidence="2">Genome sequencing of Nitrospira japonica strain NJ11</strain>
    </source>
</reference>
<sequence>MCHEASTRRRSFALLRWILSLVLLAWLHEPALGAVQLHVIETDPPSPSSLGHWEEFHVHLGYETDQAIHIYVEAFHGHSRVSSFTSASPLYPAGRGEADVWVAHDKPAQVDRIVARADARNTRQAQIDIPVQLTWTGIRQTPPRQPAAWIERLRAENASRLNAELEAHRNRPEPWWENVLFFLMMWAGPVYVIMQIRLLRRYRDGWRYAALVPVIPMVGVLIYTVYAFQAGSNIFPLVLILTSPFALVYLLGLMTVHRVALRTSST</sequence>
<keyword evidence="1" id="KW-0812">Transmembrane</keyword>
<evidence type="ECO:0000256" key="1">
    <source>
        <dbReference type="SAM" id="Phobius"/>
    </source>
</evidence>
<keyword evidence="1" id="KW-1133">Transmembrane helix</keyword>
<keyword evidence="3" id="KW-1185">Reference proteome</keyword>
<feature type="transmembrane region" description="Helical" evidence="1">
    <location>
        <begin position="206"/>
        <end position="228"/>
    </location>
</feature>
<gene>
    <name evidence="2" type="ORF">NSJP_2559</name>
</gene>
<keyword evidence="1" id="KW-0472">Membrane</keyword>
<dbReference type="EMBL" id="LT828648">
    <property type="protein sequence ID" value="SLM48726.1"/>
    <property type="molecule type" value="Genomic_DNA"/>
</dbReference>
<name>A0A1W1I6T5_9BACT</name>
<dbReference type="Proteomes" id="UP000192042">
    <property type="component" value="Chromosome I"/>
</dbReference>
<dbReference type="AlphaFoldDB" id="A0A1W1I6T5"/>
<accession>A0A1W1I6T5</accession>
<feature type="transmembrane region" description="Helical" evidence="1">
    <location>
        <begin position="234"/>
        <end position="256"/>
    </location>
</feature>
<organism evidence="2 3">
    <name type="scientific">Nitrospira japonica</name>
    <dbReference type="NCBI Taxonomy" id="1325564"/>
    <lineage>
        <taxon>Bacteria</taxon>
        <taxon>Pseudomonadati</taxon>
        <taxon>Nitrospirota</taxon>
        <taxon>Nitrospiria</taxon>
        <taxon>Nitrospirales</taxon>
        <taxon>Nitrospiraceae</taxon>
        <taxon>Nitrospira</taxon>
    </lineage>
</organism>
<evidence type="ECO:0000313" key="2">
    <source>
        <dbReference type="EMBL" id="SLM48726.1"/>
    </source>
</evidence>
<feature type="transmembrane region" description="Helical" evidence="1">
    <location>
        <begin position="175"/>
        <end position="194"/>
    </location>
</feature>
<proteinExistence type="predicted"/>
<dbReference type="KEGG" id="nja:NSJP_2559"/>
<evidence type="ECO:0000313" key="3">
    <source>
        <dbReference type="Proteomes" id="UP000192042"/>
    </source>
</evidence>
<dbReference type="STRING" id="1325564.NSJP_2559"/>